<dbReference type="InterPro" id="IPR019814">
    <property type="entry name" value="Translation_initiation_fac_3_N"/>
</dbReference>
<dbReference type="Pfam" id="PF05198">
    <property type="entry name" value="IF3_N"/>
    <property type="match status" value="1"/>
</dbReference>
<comment type="subcellular location">
    <subcellularLocation>
        <location evidence="4">Cytoplasm</location>
    </subcellularLocation>
</comment>
<keyword evidence="9" id="KW-1185">Reference proteome</keyword>
<dbReference type="Proteomes" id="UP001484239">
    <property type="component" value="Unassembled WGS sequence"/>
</dbReference>
<dbReference type="PANTHER" id="PTHR10938">
    <property type="entry name" value="TRANSLATION INITIATION FACTOR IF-3"/>
    <property type="match status" value="1"/>
</dbReference>
<dbReference type="InterPro" id="IPR036788">
    <property type="entry name" value="T_IF-3_C_sf"/>
</dbReference>
<evidence type="ECO:0000256" key="5">
    <source>
        <dbReference type="NCBIfam" id="TIGR00168"/>
    </source>
</evidence>
<comment type="subunit">
    <text evidence="4">Monomer.</text>
</comment>
<dbReference type="HAMAP" id="MF_00080">
    <property type="entry name" value="IF_3"/>
    <property type="match status" value="1"/>
</dbReference>
<dbReference type="Pfam" id="PF00707">
    <property type="entry name" value="IF3_C"/>
    <property type="match status" value="1"/>
</dbReference>
<feature type="domain" description="Translation initiation factor 3 N-terminal" evidence="7">
    <location>
        <begin position="1"/>
        <end position="70"/>
    </location>
</feature>
<comment type="similarity">
    <text evidence="1 4">Belongs to the IF-3 family.</text>
</comment>
<dbReference type="Gene3D" id="3.30.110.10">
    <property type="entry name" value="Translation initiation factor 3 (IF-3), C-terminal domain"/>
    <property type="match status" value="1"/>
</dbReference>
<dbReference type="Gene3D" id="3.10.20.80">
    <property type="entry name" value="Translation initiation factor 3 (IF-3), N-terminal domain"/>
    <property type="match status" value="1"/>
</dbReference>
<gene>
    <name evidence="4 8" type="primary">infC</name>
    <name evidence="8" type="ORF">WI372_00490</name>
</gene>
<dbReference type="EMBL" id="JBBHLI010000001">
    <property type="protein sequence ID" value="MEK9499454.1"/>
    <property type="molecule type" value="Genomic_DNA"/>
</dbReference>
<feature type="domain" description="Translation initiation factor 3 C-terminal" evidence="6">
    <location>
        <begin position="77"/>
        <end position="163"/>
    </location>
</feature>
<dbReference type="InterPro" id="IPR019815">
    <property type="entry name" value="Translation_initiation_fac_3_C"/>
</dbReference>
<keyword evidence="4" id="KW-0963">Cytoplasm</keyword>
<dbReference type="RefSeq" id="WP_405283248.1">
    <property type="nucleotide sequence ID" value="NZ_CP144380.1"/>
</dbReference>
<evidence type="ECO:0000259" key="7">
    <source>
        <dbReference type="Pfam" id="PF05198"/>
    </source>
</evidence>
<keyword evidence="3 4" id="KW-0648">Protein biosynthesis</keyword>
<evidence type="ECO:0000256" key="1">
    <source>
        <dbReference type="ARBA" id="ARBA00005439"/>
    </source>
</evidence>
<organism evidence="8 9">
    <name type="scientific">Gaopeijia maritima</name>
    <dbReference type="NCBI Taxonomy" id="3119007"/>
    <lineage>
        <taxon>Bacteria</taxon>
        <taxon>Pseudomonadati</taxon>
        <taxon>Gemmatimonadota</taxon>
        <taxon>Longimicrobiia</taxon>
        <taxon>Gaopeijiales</taxon>
        <taxon>Gaopeijiaceae</taxon>
        <taxon>Gaopeijia</taxon>
    </lineage>
</organism>
<dbReference type="PANTHER" id="PTHR10938:SF0">
    <property type="entry name" value="TRANSLATION INITIATION FACTOR IF-3, MITOCHONDRIAL"/>
    <property type="match status" value="1"/>
</dbReference>
<keyword evidence="2 4" id="KW-0396">Initiation factor</keyword>
<dbReference type="SUPFAM" id="SSF55200">
    <property type="entry name" value="Translation initiation factor IF3, C-terminal domain"/>
    <property type="match status" value="1"/>
</dbReference>
<evidence type="ECO:0000256" key="2">
    <source>
        <dbReference type="ARBA" id="ARBA00022540"/>
    </source>
</evidence>
<dbReference type="SUPFAM" id="SSF54364">
    <property type="entry name" value="Translation initiation factor IF3, N-terminal domain"/>
    <property type="match status" value="1"/>
</dbReference>
<dbReference type="InterPro" id="IPR036787">
    <property type="entry name" value="T_IF-3_N_sf"/>
</dbReference>
<evidence type="ECO:0000259" key="6">
    <source>
        <dbReference type="Pfam" id="PF00707"/>
    </source>
</evidence>
<dbReference type="GO" id="GO:0003743">
    <property type="term" value="F:translation initiation factor activity"/>
    <property type="evidence" value="ECO:0007669"/>
    <property type="project" value="UniProtKB-KW"/>
</dbReference>
<dbReference type="InterPro" id="IPR001288">
    <property type="entry name" value="Translation_initiation_fac_3"/>
</dbReference>
<comment type="function">
    <text evidence="4">IF-3 binds to the 30S ribosomal subunit and shifts the equilibrium between 70S ribosomes and their 50S and 30S subunits in favor of the free subunits, thus enhancing the availability of 30S subunits on which protein synthesis initiation begins.</text>
</comment>
<proteinExistence type="inferred from homology"/>
<evidence type="ECO:0000313" key="9">
    <source>
        <dbReference type="Proteomes" id="UP001484239"/>
    </source>
</evidence>
<comment type="caution">
    <text evidence="8">The sequence shown here is derived from an EMBL/GenBank/DDBJ whole genome shotgun (WGS) entry which is preliminary data.</text>
</comment>
<name>A0ABU9E404_9BACT</name>
<evidence type="ECO:0000256" key="3">
    <source>
        <dbReference type="ARBA" id="ARBA00022917"/>
    </source>
</evidence>
<reference evidence="8 9" key="1">
    <citation type="submission" date="2024-02" db="EMBL/GenBank/DDBJ databases">
        <title>A novel Gemmatimonadota bacterium.</title>
        <authorList>
            <person name="Du Z.-J."/>
            <person name="Ye Y.-Q."/>
        </authorList>
    </citation>
    <scope>NUCLEOTIDE SEQUENCE [LARGE SCALE GENOMIC DNA]</scope>
    <source>
        <strain evidence="8 9">DH-20</strain>
    </source>
</reference>
<dbReference type="NCBIfam" id="TIGR00168">
    <property type="entry name" value="infC"/>
    <property type="match status" value="1"/>
</dbReference>
<evidence type="ECO:0000313" key="8">
    <source>
        <dbReference type="EMBL" id="MEK9499454.1"/>
    </source>
</evidence>
<accession>A0ABU9E404</accession>
<evidence type="ECO:0000256" key="4">
    <source>
        <dbReference type="HAMAP-Rule" id="MF_00080"/>
    </source>
</evidence>
<sequence>MNDQIRISPVRLIGADGEQVGVVSLDTAKERAREAQLDLVEVAARARPPVVKIMDWGKYRYEQQKKAREARKNQHQTEVKEVQLRPRTDDHDFDVKLKRARRFLEEGNLVRVVLRFRGRELRRPEVGIATLDKMIEATDDLARVEQRSNNIEGRRLVAILEPQATA</sequence>
<protein>
    <recommendedName>
        <fullName evidence="4 5">Translation initiation factor IF-3</fullName>
    </recommendedName>
</protein>